<comment type="caution">
    <text evidence="14">The sequence shown here is derived from an EMBL/GenBank/DDBJ whole genome shotgun (WGS) entry which is preliminary data.</text>
</comment>
<evidence type="ECO:0000256" key="3">
    <source>
        <dbReference type="ARBA" id="ARBA00022827"/>
    </source>
</evidence>
<sequence length="443" mass="48436">MKKYQNIVVGFGKGGKTLAKTLASQGQEVLVIEQSDQMYGGTCINIGCLPSKNLIINGEKGMSFAEASEAKSVLTRKLRNKNYHMIADLPTATVLDGHAKFISNYELEVTKKDGKVVTVQGDRIFINTGAVPRIPDIPGLKLSQNVVTSKEAMDWQEKPGKLGIIGAGYIGLEFAGMFNSYGTKVTVIDGLSQILPKEDSDVSELVFHDLTEAGIDFRLGSKIEKVEDSKDGVKVSYQQAGEIKEEIFDKLLVGAGRKANTENLGLENTDVALTARGAIKVDDKLRTTVPNIWALGDVNGGPQFTYISLDDFRIVKEQLLRSGQRSTKDRQFVPYTAFITPPLSAVGMKEKEARDAGYEIKVYKLMASGIPKAHVAGDARGVYKLIVDQKTQQILGATVYGLESHEVINIISLAMKLKAPYTILRDMIYTHPTMAEALNDLLN</sequence>
<evidence type="ECO:0000256" key="6">
    <source>
        <dbReference type="ARBA" id="ARBA00023157"/>
    </source>
</evidence>
<keyword evidence="17" id="KW-1185">Reference proteome</keyword>
<dbReference type="InterPro" id="IPR004099">
    <property type="entry name" value="Pyr_nucl-diS_OxRdtase_dimer"/>
</dbReference>
<dbReference type="GO" id="GO:0016668">
    <property type="term" value="F:oxidoreductase activity, acting on a sulfur group of donors, NAD(P) as acceptor"/>
    <property type="evidence" value="ECO:0007669"/>
    <property type="project" value="InterPro"/>
</dbReference>
<keyword evidence="9" id="KW-0547">Nucleotide-binding</keyword>
<evidence type="ECO:0000256" key="5">
    <source>
        <dbReference type="ARBA" id="ARBA00023002"/>
    </source>
</evidence>
<dbReference type="PIRSF" id="PIRSF000350">
    <property type="entry name" value="Mercury_reductase_MerA"/>
    <property type="match status" value="1"/>
</dbReference>
<evidence type="ECO:0000256" key="9">
    <source>
        <dbReference type="PIRSR" id="PIRSR000350-3"/>
    </source>
</evidence>
<dbReference type="PRINTS" id="PR00411">
    <property type="entry name" value="PNDRDTASEI"/>
</dbReference>
<dbReference type="Gene3D" id="3.30.390.30">
    <property type="match status" value="1"/>
</dbReference>
<dbReference type="GO" id="GO:0050660">
    <property type="term" value="F:flavin adenine dinucleotide binding"/>
    <property type="evidence" value="ECO:0007669"/>
    <property type="project" value="TreeGrafter"/>
</dbReference>
<evidence type="ECO:0000256" key="4">
    <source>
        <dbReference type="ARBA" id="ARBA00022857"/>
    </source>
</evidence>
<evidence type="ECO:0000259" key="13">
    <source>
        <dbReference type="Pfam" id="PF07992"/>
    </source>
</evidence>
<dbReference type="PANTHER" id="PTHR43014">
    <property type="entry name" value="MERCURIC REDUCTASE"/>
    <property type="match status" value="1"/>
</dbReference>
<feature type="binding site" evidence="9">
    <location>
        <begin position="166"/>
        <end position="173"/>
    </location>
    <ligand>
        <name>NAD(+)</name>
        <dbReference type="ChEBI" id="CHEBI:57540"/>
    </ligand>
</feature>
<dbReference type="InterPro" id="IPR023753">
    <property type="entry name" value="FAD/NAD-binding_dom"/>
</dbReference>
<name>I7LCG9_9LACO</name>
<dbReference type="EC" id="1.-.-.-" evidence="14"/>
<dbReference type="EMBL" id="CAKC01000023">
    <property type="protein sequence ID" value="CCI86471.1"/>
    <property type="molecule type" value="Genomic_DNA"/>
</dbReference>
<comment type="similarity">
    <text evidence="1 11">Belongs to the class-I pyridine nucleotide-disulfide oxidoreductase family.</text>
</comment>
<keyword evidence="7 11" id="KW-0676">Redox-active center</keyword>
<proteinExistence type="inferred from homology"/>
<dbReference type="InterPro" id="IPR016156">
    <property type="entry name" value="FAD/NAD-linked_Rdtase_dimer_sf"/>
</dbReference>
<feature type="active site" description="Proton acceptor" evidence="8">
    <location>
        <position position="431"/>
    </location>
</feature>
<accession>I7LCG9</accession>
<evidence type="ECO:0000256" key="1">
    <source>
        <dbReference type="ARBA" id="ARBA00007532"/>
    </source>
</evidence>
<feature type="binding site" evidence="9">
    <location>
        <position position="297"/>
    </location>
    <ligand>
        <name>FAD</name>
        <dbReference type="ChEBI" id="CHEBI:57692"/>
    </ligand>
</feature>
<keyword evidence="2 11" id="KW-0285">Flavoprotein</keyword>
<evidence type="ECO:0000256" key="7">
    <source>
        <dbReference type="ARBA" id="ARBA00023284"/>
    </source>
</evidence>
<dbReference type="PROSITE" id="PS00076">
    <property type="entry name" value="PYRIDINE_REDOX_1"/>
    <property type="match status" value="1"/>
</dbReference>
<dbReference type="RefSeq" id="WP_008472420.1">
    <property type="nucleotide sequence ID" value="NZ_AYZO01000008.1"/>
</dbReference>
<feature type="disulfide bond" description="Redox-active" evidence="10">
    <location>
        <begin position="43"/>
        <end position="48"/>
    </location>
</feature>
<dbReference type="PATRIC" id="fig|1423751.3.peg.1840"/>
<gene>
    <name evidence="14" type="ORF">BN52_07695</name>
    <name evidence="15" type="ORF">FC38_GL001777</name>
</gene>
<feature type="binding site" evidence="9">
    <location>
        <position position="52"/>
    </location>
    <ligand>
        <name>FAD</name>
        <dbReference type="ChEBI" id="CHEBI:57692"/>
    </ligand>
</feature>
<protein>
    <submittedName>
        <fullName evidence="15">Dihydrolipoyl dehydrogenase</fullName>
    </submittedName>
    <submittedName>
        <fullName evidence="14">Pyridine nucleotide-disulphide oxidoreductase</fullName>
        <ecNumber evidence="14">1.-.-.-</ecNumber>
    </submittedName>
</protein>
<dbReference type="EMBL" id="AYZO01000008">
    <property type="protein sequence ID" value="KRN13856.1"/>
    <property type="molecule type" value="Genomic_DNA"/>
</dbReference>
<keyword evidence="4" id="KW-0521">NADP</keyword>
<dbReference type="Proteomes" id="UP000051521">
    <property type="component" value="Unassembled WGS sequence"/>
</dbReference>
<dbReference type="AlphaFoldDB" id="I7LCG9"/>
<dbReference type="PANTHER" id="PTHR43014:SF4">
    <property type="entry name" value="PYRIDINE NUCLEOTIDE-DISULFIDE OXIDOREDUCTASE RCLA-RELATED"/>
    <property type="match status" value="1"/>
</dbReference>
<reference evidence="15 17" key="2">
    <citation type="journal article" date="2015" name="Genome Announc.">
        <title>Expanding the biotechnology potential of lactobacilli through comparative genomics of 213 strains and associated genera.</title>
        <authorList>
            <person name="Sun Z."/>
            <person name="Harris H.M."/>
            <person name="McCann A."/>
            <person name="Guo C."/>
            <person name="Argimon S."/>
            <person name="Zhang W."/>
            <person name="Yang X."/>
            <person name="Jeffery I.B."/>
            <person name="Cooney J.C."/>
            <person name="Kagawa T.F."/>
            <person name="Liu W."/>
            <person name="Song Y."/>
            <person name="Salvetti E."/>
            <person name="Wrobel A."/>
            <person name="Rasinkangas P."/>
            <person name="Parkhill J."/>
            <person name="Rea M.C."/>
            <person name="O'Sullivan O."/>
            <person name="Ritari J."/>
            <person name="Douillard F.P."/>
            <person name="Paul Ross R."/>
            <person name="Yang R."/>
            <person name="Briner A.E."/>
            <person name="Felis G.E."/>
            <person name="de Vos W.M."/>
            <person name="Barrangou R."/>
            <person name="Klaenhammer T.R."/>
            <person name="Caufield P.W."/>
            <person name="Cui Y."/>
            <person name="Zhang H."/>
            <person name="O'Toole P.W."/>
        </authorList>
    </citation>
    <scope>NUCLEOTIDE SEQUENCE [LARGE SCALE GENOMIC DNA]</scope>
    <source>
        <strain evidence="15 17">DSM 23908</strain>
    </source>
</reference>
<dbReference type="OrthoDB" id="9800167at2"/>
<organism evidence="14 16">
    <name type="scientific">Lactobacillus gigeriorum DSM 23908 = CRBIP 24.85</name>
    <dbReference type="NCBI Taxonomy" id="1423751"/>
    <lineage>
        <taxon>Bacteria</taxon>
        <taxon>Bacillati</taxon>
        <taxon>Bacillota</taxon>
        <taxon>Bacilli</taxon>
        <taxon>Lactobacillales</taxon>
        <taxon>Lactobacillaceae</taxon>
        <taxon>Lactobacillus</taxon>
    </lineage>
</organism>
<dbReference type="InterPro" id="IPR036188">
    <property type="entry name" value="FAD/NAD-bd_sf"/>
</dbReference>
<feature type="domain" description="Pyridine nucleotide-disulphide oxidoreductase dimerisation" evidence="12">
    <location>
        <begin position="333"/>
        <end position="440"/>
    </location>
</feature>
<feature type="binding site" evidence="9">
    <location>
        <position position="256"/>
    </location>
    <ligand>
        <name>NAD(+)</name>
        <dbReference type="ChEBI" id="CHEBI:57540"/>
    </ligand>
</feature>
<dbReference type="SUPFAM" id="SSF55424">
    <property type="entry name" value="FAD/NAD-linked reductases, dimerisation (C-terminal) domain"/>
    <property type="match status" value="1"/>
</dbReference>
<keyword evidence="6" id="KW-1015">Disulfide bond</keyword>
<dbReference type="FunFam" id="3.30.390.30:FF:000001">
    <property type="entry name" value="Dihydrolipoyl dehydrogenase"/>
    <property type="match status" value="1"/>
</dbReference>
<keyword evidence="9" id="KW-0520">NAD</keyword>
<feature type="domain" description="FAD/NAD(P)-binding" evidence="13">
    <location>
        <begin position="5"/>
        <end position="307"/>
    </location>
</feature>
<dbReference type="STRING" id="1423751.FC38_GL001777"/>
<evidence type="ECO:0000256" key="2">
    <source>
        <dbReference type="ARBA" id="ARBA00022630"/>
    </source>
</evidence>
<evidence type="ECO:0000313" key="15">
    <source>
        <dbReference type="EMBL" id="KRN13856.1"/>
    </source>
</evidence>
<evidence type="ECO:0000313" key="16">
    <source>
        <dbReference type="Proteomes" id="UP000009326"/>
    </source>
</evidence>
<dbReference type="PRINTS" id="PR00368">
    <property type="entry name" value="FADPNR"/>
</dbReference>
<evidence type="ECO:0000313" key="17">
    <source>
        <dbReference type="Proteomes" id="UP000051521"/>
    </source>
</evidence>
<dbReference type="Gene3D" id="3.50.50.60">
    <property type="entry name" value="FAD/NAD(P)-binding domain"/>
    <property type="match status" value="2"/>
</dbReference>
<evidence type="ECO:0000256" key="11">
    <source>
        <dbReference type="RuleBase" id="RU003691"/>
    </source>
</evidence>
<dbReference type="SUPFAM" id="SSF51905">
    <property type="entry name" value="FAD/NAD(P)-binding domain"/>
    <property type="match status" value="1"/>
</dbReference>
<comment type="cofactor">
    <cofactor evidence="9">
        <name>FAD</name>
        <dbReference type="ChEBI" id="CHEBI:57692"/>
    </cofactor>
    <text evidence="9">Binds 1 FAD per subunit.</text>
</comment>
<keyword evidence="3 9" id="KW-0274">FAD</keyword>
<keyword evidence="5 11" id="KW-0560">Oxidoreductase</keyword>
<evidence type="ECO:0000256" key="10">
    <source>
        <dbReference type="PIRSR" id="PIRSR000350-4"/>
    </source>
</evidence>
<evidence type="ECO:0000313" key="14">
    <source>
        <dbReference type="EMBL" id="CCI86471.1"/>
    </source>
</evidence>
<dbReference type="GO" id="GO:0003955">
    <property type="term" value="F:NAD(P)H dehydrogenase (quinone) activity"/>
    <property type="evidence" value="ECO:0007669"/>
    <property type="project" value="TreeGrafter"/>
</dbReference>
<evidence type="ECO:0000256" key="8">
    <source>
        <dbReference type="PIRSR" id="PIRSR000350-2"/>
    </source>
</evidence>
<evidence type="ECO:0000259" key="12">
    <source>
        <dbReference type="Pfam" id="PF02852"/>
    </source>
</evidence>
<reference evidence="14 16" key="1">
    <citation type="submission" date="2012-06" db="EMBL/GenBank/DDBJ databases">
        <title>Draft genome sequence of Lactobacillus gigeriorum CRBIP 24.85T, isolated from chicken crop.</title>
        <authorList>
            <person name="Cousin S."/>
            <person name="Ma L."/>
            <person name="Creno S."/>
            <person name="Clermont D."/>
            <person name="Loux V."/>
            <person name="Bizet C."/>
            <person name="Bouchier C."/>
        </authorList>
    </citation>
    <scope>NUCLEOTIDE SEQUENCE [LARGE SCALE GENOMIC DNA]</scope>
    <source>
        <strain evidence="16">CRBIP 24.85T</strain>
        <strain evidence="14">Type strain: CRBIP 24.85</strain>
    </source>
</reference>
<dbReference type="Pfam" id="PF07992">
    <property type="entry name" value="Pyr_redox_2"/>
    <property type="match status" value="1"/>
</dbReference>
<dbReference type="Proteomes" id="UP000009326">
    <property type="component" value="Unassembled WGS sequence"/>
</dbReference>
<dbReference type="InterPro" id="IPR012999">
    <property type="entry name" value="Pyr_OxRdtase_I_AS"/>
</dbReference>
<dbReference type="Pfam" id="PF02852">
    <property type="entry name" value="Pyr_redox_dim"/>
    <property type="match status" value="1"/>
</dbReference>
<dbReference type="InterPro" id="IPR001100">
    <property type="entry name" value="Pyr_nuc-diS_OxRdtase"/>
</dbReference>